<evidence type="ECO:0000256" key="6">
    <source>
        <dbReference type="ARBA" id="ARBA00023026"/>
    </source>
</evidence>
<evidence type="ECO:0000256" key="1">
    <source>
        <dbReference type="ARBA" id="ARBA00000085"/>
    </source>
</evidence>
<reference evidence="15" key="1">
    <citation type="submission" date="2020-08" db="EMBL/GenBank/DDBJ databases">
        <title>Ramlibacter sp. GTP1 16S ribosomal RNA gene genome sequencing and assembly.</title>
        <authorList>
            <person name="Kang M."/>
        </authorList>
    </citation>
    <scope>NUCLEOTIDE SEQUENCE</scope>
    <source>
        <strain evidence="15">GTP1</strain>
    </source>
</reference>
<dbReference type="SUPFAM" id="SSF47226">
    <property type="entry name" value="Histidine-containing phosphotransfer domain, HPT domain"/>
    <property type="match status" value="1"/>
</dbReference>
<dbReference type="AlphaFoldDB" id="A0A923MA71"/>
<evidence type="ECO:0000256" key="10">
    <source>
        <dbReference type="PROSITE-ProRule" id="PRU00169"/>
    </source>
</evidence>
<evidence type="ECO:0000256" key="5">
    <source>
        <dbReference type="ARBA" id="ARBA00023012"/>
    </source>
</evidence>
<feature type="domain" description="Response regulatory" evidence="12">
    <location>
        <begin position="657"/>
        <end position="772"/>
    </location>
</feature>
<protein>
    <recommendedName>
        <fullName evidence="8">Virulence sensor protein BvgS</fullName>
        <ecNumber evidence="2">2.7.13.3</ecNumber>
    </recommendedName>
</protein>
<evidence type="ECO:0000259" key="13">
    <source>
        <dbReference type="PROSITE" id="PS50113"/>
    </source>
</evidence>
<keyword evidence="5" id="KW-0902">Two-component regulatory system</keyword>
<dbReference type="InterPro" id="IPR036097">
    <property type="entry name" value="HisK_dim/P_sf"/>
</dbReference>
<dbReference type="InterPro" id="IPR003594">
    <property type="entry name" value="HATPase_dom"/>
</dbReference>
<evidence type="ECO:0000259" key="14">
    <source>
        <dbReference type="PROSITE" id="PS50894"/>
    </source>
</evidence>
<dbReference type="Gene3D" id="1.20.120.160">
    <property type="entry name" value="HPT domain"/>
    <property type="match status" value="1"/>
</dbReference>
<feature type="domain" description="HPt" evidence="14">
    <location>
        <begin position="795"/>
        <end position="888"/>
    </location>
</feature>
<evidence type="ECO:0000256" key="9">
    <source>
        <dbReference type="PROSITE-ProRule" id="PRU00110"/>
    </source>
</evidence>
<dbReference type="SUPFAM" id="SSF47384">
    <property type="entry name" value="Homodimeric domain of signal transducing histidine kinase"/>
    <property type="match status" value="1"/>
</dbReference>
<dbReference type="SMART" id="SM00448">
    <property type="entry name" value="REC"/>
    <property type="match status" value="1"/>
</dbReference>
<dbReference type="Gene3D" id="2.10.70.100">
    <property type="match status" value="1"/>
</dbReference>
<dbReference type="InterPro" id="IPR036890">
    <property type="entry name" value="HATPase_C_sf"/>
</dbReference>
<feature type="modified residue" description="4-aspartylphosphate" evidence="10">
    <location>
        <position position="707"/>
    </location>
</feature>
<dbReference type="SMART" id="SM00387">
    <property type="entry name" value="HATPase_c"/>
    <property type="match status" value="1"/>
</dbReference>
<evidence type="ECO:0000259" key="11">
    <source>
        <dbReference type="PROSITE" id="PS50109"/>
    </source>
</evidence>
<dbReference type="PROSITE" id="PS50113">
    <property type="entry name" value="PAC"/>
    <property type="match status" value="2"/>
</dbReference>
<evidence type="ECO:0000256" key="3">
    <source>
        <dbReference type="ARBA" id="ARBA00022553"/>
    </source>
</evidence>
<dbReference type="CDD" id="cd00082">
    <property type="entry name" value="HisKA"/>
    <property type="match status" value="1"/>
</dbReference>
<dbReference type="Pfam" id="PF12860">
    <property type="entry name" value="PAS_7"/>
    <property type="match status" value="1"/>
</dbReference>
<dbReference type="PROSITE" id="PS50109">
    <property type="entry name" value="HIS_KIN"/>
    <property type="match status" value="1"/>
</dbReference>
<dbReference type="Pfam" id="PF00072">
    <property type="entry name" value="Response_reg"/>
    <property type="match status" value="1"/>
</dbReference>
<dbReference type="PANTHER" id="PTHR45339:SF3">
    <property type="entry name" value="HISTIDINE KINASE"/>
    <property type="match status" value="1"/>
</dbReference>
<evidence type="ECO:0000313" key="16">
    <source>
        <dbReference type="Proteomes" id="UP000596827"/>
    </source>
</evidence>
<dbReference type="SUPFAM" id="SSF52172">
    <property type="entry name" value="CheY-like"/>
    <property type="match status" value="1"/>
</dbReference>
<comment type="caution">
    <text evidence="15">The sequence shown here is derived from an EMBL/GenBank/DDBJ whole genome shotgun (WGS) entry which is preliminary data.</text>
</comment>
<dbReference type="CDD" id="cd16922">
    <property type="entry name" value="HATPase_EvgS-ArcB-TorS-like"/>
    <property type="match status" value="1"/>
</dbReference>
<dbReference type="Pfam" id="PF02518">
    <property type="entry name" value="HATPase_c"/>
    <property type="match status" value="1"/>
</dbReference>
<dbReference type="Gene3D" id="3.40.50.2300">
    <property type="match status" value="1"/>
</dbReference>
<dbReference type="SMART" id="SM00091">
    <property type="entry name" value="PAS"/>
    <property type="match status" value="2"/>
</dbReference>
<dbReference type="PRINTS" id="PR00344">
    <property type="entry name" value="BCTRLSENSOR"/>
</dbReference>
<dbReference type="Gene3D" id="1.10.287.130">
    <property type="match status" value="1"/>
</dbReference>
<dbReference type="Gene3D" id="3.30.450.20">
    <property type="entry name" value="PAS domain"/>
    <property type="match status" value="3"/>
</dbReference>
<dbReference type="Pfam" id="PF00512">
    <property type="entry name" value="HisKA"/>
    <property type="match status" value="1"/>
</dbReference>
<evidence type="ECO:0000313" key="15">
    <source>
        <dbReference type="EMBL" id="MBC5765594.1"/>
    </source>
</evidence>
<dbReference type="InterPro" id="IPR001789">
    <property type="entry name" value="Sig_transdc_resp-reg_receiver"/>
</dbReference>
<evidence type="ECO:0000256" key="4">
    <source>
        <dbReference type="ARBA" id="ARBA00022729"/>
    </source>
</evidence>
<evidence type="ECO:0000256" key="7">
    <source>
        <dbReference type="ARBA" id="ARBA00058004"/>
    </source>
</evidence>
<dbReference type="InterPro" id="IPR005467">
    <property type="entry name" value="His_kinase_dom"/>
</dbReference>
<dbReference type="SUPFAM" id="SSF55785">
    <property type="entry name" value="PYP-like sensor domain (PAS domain)"/>
    <property type="match status" value="3"/>
</dbReference>
<dbReference type="FunFam" id="3.30.565.10:FF:000010">
    <property type="entry name" value="Sensor histidine kinase RcsC"/>
    <property type="match status" value="1"/>
</dbReference>
<dbReference type="InterPro" id="IPR008207">
    <property type="entry name" value="Sig_transdc_His_kin_Hpt_dom"/>
</dbReference>
<dbReference type="InterPro" id="IPR003661">
    <property type="entry name" value="HisK_dim/P_dom"/>
</dbReference>
<dbReference type="InterPro" id="IPR004358">
    <property type="entry name" value="Sig_transdc_His_kin-like_C"/>
</dbReference>
<dbReference type="InterPro" id="IPR000014">
    <property type="entry name" value="PAS"/>
</dbReference>
<dbReference type="Pfam" id="PF08447">
    <property type="entry name" value="PAS_3"/>
    <property type="match status" value="2"/>
</dbReference>
<evidence type="ECO:0000256" key="2">
    <source>
        <dbReference type="ARBA" id="ARBA00012438"/>
    </source>
</evidence>
<dbReference type="InterPro" id="IPR035965">
    <property type="entry name" value="PAS-like_dom_sf"/>
</dbReference>
<dbReference type="InterPro" id="IPR001610">
    <property type="entry name" value="PAC"/>
</dbReference>
<feature type="domain" description="Histidine kinase" evidence="11">
    <location>
        <begin position="415"/>
        <end position="632"/>
    </location>
</feature>
<dbReference type="EC" id="2.7.13.3" evidence="2"/>
<comment type="catalytic activity">
    <reaction evidence="1">
        <text>ATP + protein L-histidine = ADP + protein N-phospho-L-histidine.</text>
        <dbReference type="EC" id="2.7.13.3"/>
    </reaction>
</comment>
<dbReference type="PROSITE" id="PS50894">
    <property type="entry name" value="HPT"/>
    <property type="match status" value="1"/>
</dbReference>
<dbReference type="CDD" id="cd17546">
    <property type="entry name" value="REC_hyHK_CKI1_RcsC-like"/>
    <property type="match status" value="1"/>
</dbReference>
<dbReference type="EMBL" id="JACORU010000005">
    <property type="protein sequence ID" value="MBC5765594.1"/>
    <property type="molecule type" value="Genomic_DNA"/>
</dbReference>
<dbReference type="RefSeq" id="WP_187082078.1">
    <property type="nucleotide sequence ID" value="NZ_JACORU010000005.1"/>
</dbReference>
<dbReference type="SMART" id="SM00388">
    <property type="entry name" value="HisKA"/>
    <property type="match status" value="1"/>
</dbReference>
<feature type="domain" description="PAC" evidence="13">
    <location>
        <begin position="344"/>
        <end position="397"/>
    </location>
</feature>
<dbReference type="InterPro" id="IPR000700">
    <property type="entry name" value="PAS-assoc_C"/>
</dbReference>
<dbReference type="InterPro" id="IPR011006">
    <property type="entry name" value="CheY-like_superfamily"/>
</dbReference>
<keyword evidence="4" id="KW-0732">Signal</keyword>
<keyword evidence="3 10" id="KW-0597">Phosphoprotein</keyword>
<comment type="function">
    <text evidence="7">Member of the two-component regulatory system BvgS/BvgA. Phosphorylates BvgA via a four-step phosphorelay in response to environmental signals.</text>
</comment>
<keyword evidence="16" id="KW-1185">Reference proteome</keyword>
<dbReference type="InterPro" id="IPR036641">
    <property type="entry name" value="HPT_dom_sf"/>
</dbReference>
<dbReference type="SUPFAM" id="SSF55874">
    <property type="entry name" value="ATPase domain of HSP90 chaperone/DNA topoisomerase II/histidine kinase"/>
    <property type="match status" value="1"/>
</dbReference>
<evidence type="ECO:0000259" key="12">
    <source>
        <dbReference type="PROSITE" id="PS50110"/>
    </source>
</evidence>
<dbReference type="PROSITE" id="PS50110">
    <property type="entry name" value="RESPONSE_REGULATORY"/>
    <property type="match status" value="1"/>
</dbReference>
<dbReference type="PANTHER" id="PTHR45339">
    <property type="entry name" value="HYBRID SIGNAL TRANSDUCTION HISTIDINE KINASE J"/>
    <property type="match status" value="1"/>
</dbReference>
<dbReference type="GO" id="GO:0005524">
    <property type="term" value="F:ATP binding"/>
    <property type="evidence" value="ECO:0007669"/>
    <property type="project" value="UniProtKB-KW"/>
</dbReference>
<organism evidence="15 16">
    <name type="scientific">Ramlibacter albus</name>
    <dbReference type="NCBI Taxonomy" id="2079448"/>
    <lineage>
        <taxon>Bacteria</taxon>
        <taxon>Pseudomonadati</taxon>
        <taxon>Pseudomonadota</taxon>
        <taxon>Betaproteobacteria</taxon>
        <taxon>Burkholderiales</taxon>
        <taxon>Comamonadaceae</taxon>
        <taxon>Ramlibacter</taxon>
    </lineage>
</organism>
<feature type="domain" description="PAC" evidence="13">
    <location>
        <begin position="89"/>
        <end position="140"/>
    </location>
</feature>
<dbReference type="Proteomes" id="UP000596827">
    <property type="component" value="Unassembled WGS sequence"/>
</dbReference>
<keyword evidence="6" id="KW-0843">Virulence</keyword>
<proteinExistence type="predicted"/>
<dbReference type="NCBIfam" id="TIGR00229">
    <property type="entry name" value="sensory_box"/>
    <property type="match status" value="1"/>
</dbReference>
<feature type="modified residue" description="Phosphohistidine" evidence="9">
    <location>
        <position position="834"/>
    </location>
</feature>
<dbReference type="InterPro" id="IPR013655">
    <property type="entry name" value="PAS_fold_3"/>
</dbReference>
<accession>A0A923MA71</accession>
<evidence type="ECO:0000256" key="8">
    <source>
        <dbReference type="ARBA" id="ARBA00070152"/>
    </source>
</evidence>
<dbReference type="GO" id="GO:0005886">
    <property type="term" value="C:plasma membrane"/>
    <property type="evidence" value="ECO:0007669"/>
    <property type="project" value="UniProtKB-SubCell"/>
</dbReference>
<dbReference type="Gene3D" id="3.30.565.10">
    <property type="entry name" value="Histidine kinase-like ATPase, C-terminal domain"/>
    <property type="match status" value="1"/>
</dbReference>
<name>A0A923MA71_9BURK</name>
<dbReference type="SMART" id="SM00086">
    <property type="entry name" value="PAC"/>
    <property type="match status" value="2"/>
</dbReference>
<dbReference type="Pfam" id="PF01627">
    <property type="entry name" value="Hpt"/>
    <property type="match status" value="1"/>
</dbReference>
<sequence>MENESPPPRPLAGGNGDMLTRAEEMAKVGGWVTDLADRTLAWTPGMHAIHGVPADYKPSFNEHRRFFDDASNAQIDRAADAAVKEGKGWDLQLPMRRPDGSQVWVRSVGHVEWQEGRVRRLVGTLQDITELHEREVKLAAANELLHSVVDNLPCGLSVFDESLRLLVDNAEFRRLLGLPPSLFADGAVDFQRIIRFNADRGEYGPDADAAFESIVARAAAPVPHAFHRTRPNGTVLDIRGAPLPRGGFVTTYMDVTAESRMREALRRSEERQARALDASRVVLWDYDAAADVLYLSERWSELMGEPRAPTVTSMSALVARIPQEEREAVRAAWFAALRGTAGQFTSEHRVVAASGNEVWFMVQGRVVERDTGGRALRVTGTNTDITRRKAMESALEAAKAAAERSNRAKSDFVATISHEMRTPLHGVLTLLRLIPAQHDPAVAARYAGLAESSAQAMLKLIDELLDDSKLEAGKLQIAAAQFDQEAMLDELGAVFRERAREKDLEFVVQRGAGVPGYVRLDGFRLRQILQNLLANAIKFTGSGSITLAVSCEADGMLAYEVRDTGIGMSEGALARLFDRFHQADAATAARFGGTGLGLAISKELAQLMGGDITVTSEEAVGTRFLLRVPFEPCDAPRHGFAPTAAPVAQPMYRRDGRVVVVDDNELNRLVACELLKRLGVKEVDTATDGHAGVELVLARRPDLVLMDCQMPGLDGYEAAARLRQSGYDGGIVAFTAGQGEAELARCRAAGMDATLGKPVDVQTLRAVLDQWLVRDAQRTELDFNRAAFEDRFASDRDLGRMALVIFVETGASDIRALLEEAQRGDRQAIHRISHKLAGSAGTVAADRVWKLSTWLEAFAAEAAIDELGQAAQKLRDAFDRFAGAAQAELARRGQGDR</sequence>
<gene>
    <name evidence="15" type="ORF">H8R02_14095</name>
</gene>
<dbReference type="GO" id="GO:0000155">
    <property type="term" value="F:phosphorelay sensor kinase activity"/>
    <property type="evidence" value="ECO:0007669"/>
    <property type="project" value="InterPro"/>
</dbReference>